<organism evidence="1 2">
    <name type="scientific">Olleya aquimaris</name>
    <dbReference type="NCBI Taxonomy" id="639310"/>
    <lineage>
        <taxon>Bacteria</taxon>
        <taxon>Pseudomonadati</taxon>
        <taxon>Bacteroidota</taxon>
        <taxon>Flavobacteriia</taxon>
        <taxon>Flavobacteriales</taxon>
        <taxon>Flavobacteriaceae</taxon>
    </lineage>
</organism>
<sequence length="121" mass="14238">MKKIIYMVLFSLTTLGYSQDIYTQNNTDVFDKEAQRITNAYNKQLALDADQFLLFEQKVEEFLITRSKIESNYKGKEKLIKLFNMQQKETAEMGDILTRPQLELYKQIKSEIQPLDVVESD</sequence>
<proteinExistence type="predicted"/>
<reference evidence="1 2" key="1">
    <citation type="submission" date="2018-06" db="EMBL/GenBank/DDBJ databases">
        <title>Genomic Encyclopedia of Archaeal and Bacterial Type Strains, Phase II (KMG-II): from individual species to whole genera.</title>
        <authorList>
            <person name="Goeker M."/>
        </authorList>
    </citation>
    <scope>NUCLEOTIDE SEQUENCE [LARGE SCALE GENOMIC DNA]</scope>
    <source>
        <strain evidence="1 2">DSM 24464</strain>
    </source>
</reference>
<name>A0A327R7K5_9FLAO</name>
<comment type="caution">
    <text evidence="1">The sequence shown here is derived from an EMBL/GenBank/DDBJ whole genome shotgun (WGS) entry which is preliminary data.</text>
</comment>
<dbReference type="AlphaFoldDB" id="A0A327R7K5"/>
<protein>
    <submittedName>
        <fullName evidence="1">Uncharacterized protein</fullName>
    </submittedName>
</protein>
<dbReference type="Proteomes" id="UP000248703">
    <property type="component" value="Unassembled WGS sequence"/>
</dbReference>
<evidence type="ECO:0000313" key="2">
    <source>
        <dbReference type="Proteomes" id="UP000248703"/>
    </source>
</evidence>
<keyword evidence="2" id="KW-1185">Reference proteome</keyword>
<accession>A0A327R7K5</accession>
<dbReference type="EMBL" id="QLLO01000010">
    <property type="protein sequence ID" value="RAJ11932.1"/>
    <property type="molecule type" value="Genomic_DNA"/>
</dbReference>
<evidence type="ECO:0000313" key="1">
    <source>
        <dbReference type="EMBL" id="RAJ11932.1"/>
    </source>
</evidence>
<gene>
    <name evidence="1" type="ORF">LY08_02432</name>
</gene>
<dbReference type="OrthoDB" id="1453593at2"/>
<dbReference type="RefSeq" id="WP_146603224.1">
    <property type="nucleotide sequence ID" value="NZ_QLLO01000010.1"/>
</dbReference>